<protein>
    <submittedName>
        <fullName evidence="2">Nucleotide cyclase</fullName>
    </submittedName>
</protein>
<accession>A0A5C3MGQ3</accession>
<reference evidence="2 3" key="1">
    <citation type="journal article" date="2019" name="Nat. Ecol. Evol.">
        <title>Megaphylogeny resolves global patterns of mushroom evolution.</title>
        <authorList>
            <person name="Varga T."/>
            <person name="Krizsan K."/>
            <person name="Foldi C."/>
            <person name="Dima B."/>
            <person name="Sanchez-Garcia M."/>
            <person name="Sanchez-Ramirez S."/>
            <person name="Szollosi G.J."/>
            <person name="Szarkandi J.G."/>
            <person name="Papp V."/>
            <person name="Albert L."/>
            <person name="Andreopoulos W."/>
            <person name="Angelini C."/>
            <person name="Antonin V."/>
            <person name="Barry K.W."/>
            <person name="Bougher N.L."/>
            <person name="Buchanan P."/>
            <person name="Buyck B."/>
            <person name="Bense V."/>
            <person name="Catcheside P."/>
            <person name="Chovatia M."/>
            <person name="Cooper J."/>
            <person name="Damon W."/>
            <person name="Desjardin D."/>
            <person name="Finy P."/>
            <person name="Geml J."/>
            <person name="Haridas S."/>
            <person name="Hughes K."/>
            <person name="Justo A."/>
            <person name="Karasinski D."/>
            <person name="Kautmanova I."/>
            <person name="Kiss B."/>
            <person name="Kocsube S."/>
            <person name="Kotiranta H."/>
            <person name="LaButti K.M."/>
            <person name="Lechner B.E."/>
            <person name="Liimatainen K."/>
            <person name="Lipzen A."/>
            <person name="Lukacs Z."/>
            <person name="Mihaltcheva S."/>
            <person name="Morgado L.N."/>
            <person name="Niskanen T."/>
            <person name="Noordeloos M.E."/>
            <person name="Ohm R.A."/>
            <person name="Ortiz-Santana B."/>
            <person name="Ovrebo C."/>
            <person name="Racz N."/>
            <person name="Riley R."/>
            <person name="Savchenko A."/>
            <person name="Shiryaev A."/>
            <person name="Soop K."/>
            <person name="Spirin V."/>
            <person name="Szebenyi C."/>
            <person name="Tomsovsky M."/>
            <person name="Tulloss R.E."/>
            <person name="Uehling J."/>
            <person name="Grigoriev I.V."/>
            <person name="Vagvolgyi C."/>
            <person name="Papp T."/>
            <person name="Martin F.M."/>
            <person name="Miettinen O."/>
            <person name="Hibbett D.S."/>
            <person name="Nagy L.G."/>
        </authorList>
    </citation>
    <scope>NUCLEOTIDE SEQUENCE [LARGE SCALE GENOMIC DNA]</scope>
    <source>
        <strain evidence="2 3">CBS 166.37</strain>
    </source>
</reference>
<dbReference type="InterPro" id="IPR050697">
    <property type="entry name" value="Adenylyl/Guanylyl_Cyclase_3/4"/>
</dbReference>
<keyword evidence="3" id="KW-1185">Reference proteome</keyword>
<dbReference type="Gene3D" id="3.30.70.1230">
    <property type="entry name" value="Nucleotide cyclase"/>
    <property type="match status" value="1"/>
</dbReference>
<dbReference type="OrthoDB" id="2021138at2759"/>
<feature type="domain" description="Guanylate cyclase" evidence="1">
    <location>
        <begin position="54"/>
        <end position="191"/>
    </location>
</feature>
<dbReference type="InterPro" id="IPR001054">
    <property type="entry name" value="A/G_cyclase"/>
</dbReference>
<evidence type="ECO:0000259" key="1">
    <source>
        <dbReference type="PROSITE" id="PS50125"/>
    </source>
</evidence>
<dbReference type="Proteomes" id="UP000308652">
    <property type="component" value="Unassembled WGS sequence"/>
</dbReference>
<dbReference type="Pfam" id="PF00211">
    <property type="entry name" value="Guanylate_cyc"/>
    <property type="match status" value="1"/>
</dbReference>
<dbReference type="SMART" id="SM00044">
    <property type="entry name" value="CYCc"/>
    <property type="match status" value="1"/>
</dbReference>
<gene>
    <name evidence="2" type="ORF">BDQ12DRAFT_2600</name>
</gene>
<dbReference type="PANTHER" id="PTHR43081">
    <property type="entry name" value="ADENYLATE CYCLASE, TERMINAL-DIFFERENTIATION SPECIFIC-RELATED"/>
    <property type="match status" value="1"/>
</dbReference>
<dbReference type="SUPFAM" id="SSF55073">
    <property type="entry name" value="Nucleotide cyclase"/>
    <property type="match status" value="1"/>
</dbReference>
<evidence type="ECO:0000313" key="3">
    <source>
        <dbReference type="Proteomes" id="UP000308652"/>
    </source>
</evidence>
<sequence length="276" mass="30188">MTEIQSMAALGEGNVRNEDLSLIPEAKATEAHILYDHGIPRLKSEIPPPTGHVTLVFTDIQNSTHLWEVNPGMHTAMELHNRLLRRQLRLCGGYEVKTEGDAFMCSFPNALAAIWWCLSVQNGLLTEPWPLDILQSEEGKPVYNDVTGQLISRGLSARMGVHCGLPVCKPDPITQRMDYFGPVVNCAARISGAAASGQILCSDEIVREINVHISKQEPKTNHPPSDSPAVINGILRLGLEVVPIGALRLEGVGLIKNFSAIYPSGLQKRHNLTHTS</sequence>
<dbReference type="GO" id="GO:0035556">
    <property type="term" value="P:intracellular signal transduction"/>
    <property type="evidence" value="ECO:0007669"/>
    <property type="project" value="InterPro"/>
</dbReference>
<dbReference type="PROSITE" id="PS50125">
    <property type="entry name" value="GUANYLATE_CYCLASE_2"/>
    <property type="match status" value="1"/>
</dbReference>
<dbReference type="PANTHER" id="PTHR43081:SF1">
    <property type="entry name" value="ADENYLATE CYCLASE, TERMINAL-DIFFERENTIATION SPECIFIC"/>
    <property type="match status" value="1"/>
</dbReference>
<dbReference type="InterPro" id="IPR029787">
    <property type="entry name" value="Nucleotide_cyclase"/>
</dbReference>
<evidence type="ECO:0000313" key="2">
    <source>
        <dbReference type="EMBL" id="TFK44087.1"/>
    </source>
</evidence>
<dbReference type="GO" id="GO:0009190">
    <property type="term" value="P:cyclic nucleotide biosynthetic process"/>
    <property type="evidence" value="ECO:0007669"/>
    <property type="project" value="InterPro"/>
</dbReference>
<proteinExistence type="predicted"/>
<organism evidence="2 3">
    <name type="scientific">Crucibulum laeve</name>
    <dbReference type="NCBI Taxonomy" id="68775"/>
    <lineage>
        <taxon>Eukaryota</taxon>
        <taxon>Fungi</taxon>
        <taxon>Dikarya</taxon>
        <taxon>Basidiomycota</taxon>
        <taxon>Agaricomycotina</taxon>
        <taxon>Agaricomycetes</taxon>
        <taxon>Agaricomycetidae</taxon>
        <taxon>Agaricales</taxon>
        <taxon>Agaricineae</taxon>
        <taxon>Nidulariaceae</taxon>
        <taxon>Crucibulum</taxon>
    </lineage>
</organism>
<dbReference type="EMBL" id="ML213590">
    <property type="protein sequence ID" value="TFK44087.1"/>
    <property type="molecule type" value="Genomic_DNA"/>
</dbReference>
<dbReference type="STRING" id="68775.A0A5C3MGQ3"/>
<dbReference type="CDD" id="cd07302">
    <property type="entry name" value="CHD"/>
    <property type="match status" value="1"/>
</dbReference>
<name>A0A5C3MGQ3_9AGAR</name>
<dbReference type="AlphaFoldDB" id="A0A5C3MGQ3"/>